<evidence type="ECO:0000256" key="6">
    <source>
        <dbReference type="ARBA" id="ARBA00022475"/>
    </source>
</evidence>
<evidence type="ECO:0000256" key="16">
    <source>
        <dbReference type="ARBA" id="ARBA00029351"/>
    </source>
</evidence>
<keyword evidence="7" id="KW-0349">Heme</keyword>
<evidence type="ECO:0000313" key="28">
    <source>
        <dbReference type="Proteomes" id="UP000192713"/>
    </source>
</evidence>
<dbReference type="InterPro" id="IPR005797">
    <property type="entry name" value="Cyt_b/b6_N"/>
</dbReference>
<evidence type="ECO:0000256" key="22">
    <source>
        <dbReference type="SAM" id="Phobius"/>
    </source>
</evidence>
<dbReference type="Pfam" id="PF13631">
    <property type="entry name" value="Cytochrom_B_N_2"/>
    <property type="match status" value="1"/>
</dbReference>
<keyword evidence="8" id="KW-0679">Respiratory chain</keyword>
<dbReference type="GO" id="GO:0005886">
    <property type="term" value="C:plasma membrane"/>
    <property type="evidence" value="ECO:0007669"/>
    <property type="project" value="UniProtKB-SubCell"/>
</dbReference>
<dbReference type="PROSITE" id="PS51002">
    <property type="entry name" value="CYTB_NTER"/>
    <property type="match status" value="1"/>
</dbReference>
<feature type="region of interest" description="Disordered" evidence="21">
    <location>
        <begin position="490"/>
        <end position="541"/>
    </location>
</feature>
<dbReference type="Proteomes" id="UP000092668">
    <property type="component" value="Unassembled WGS sequence"/>
</dbReference>
<dbReference type="SUPFAM" id="SSF81342">
    <property type="entry name" value="Transmembrane di-heme cytochromes"/>
    <property type="match status" value="1"/>
</dbReference>
<evidence type="ECO:0000256" key="4">
    <source>
        <dbReference type="ARBA" id="ARBA00016116"/>
    </source>
</evidence>
<organism evidence="25 27">
    <name type="scientific">Mycolicibacter kumamotonensis</name>
    <dbReference type="NCBI Taxonomy" id="354243"/>
    <lineage>
        <taxon>Bacteria</taxon>
        <taxon>Bacillati</taxon>
        <taxon>Actinomycetota</taxon>
        <taxon>Actinomycetes</taxon>
        <taxon>Mycobacteriales</taxon>
        <taxon>Mycobacteriaceae</taxon>
        <taxon>Mycolicibacter</taxon>
    </lineage>
</organism>
<keyword evidence="5" id="KW-0813">Transport</keyword>
<accession>A0A1B8SBA4</accession>
<protein>
    <recommendedName>
        <fullName evidence="4">Cytochrome bc1 complex cytochrome b subunit</fullName>
        <ecNumber evidence="3">7.1.1.8</ecNumber>
    </recommendedName>
    <alternativeName>
        <fullName evidence="17">Cytochrome bc1 reductase complex subunit QcrB</fullName>
    </alternativeName>
    <alternativeName>
        <fullName evidence="20">Ubiquinol--cytochrome c reductase cytochrome b subunit</fullName>
    </alternativeName>
</protein>
<evidence type="ECO:0000256" key="10">
    <source>
        <dbReference type="ARBA" id="ARBA00022723"/>
    </source>
</evidence>
<keyword evidence="15 22" id="KW-0472">Membrane</keyword>
<feature type="transmembrane region" description="Helical" evidence="22">
    <location>
        <begin position="331"/>
        <end position="350"/>
    </location>
</feature>
<dbReference type="EMBL" id="LFOE01000042">
    <property type="protein sequence ID" value="OBY30010.1"/>
    <property type="molecule type" value="Genomic_DNA"/>
</dbReference>
<dbReference type="EMBL" id="JAACYR010000039">
    <property type="protein sequence ID" value="NDJ90000.1"/>
    <property type="molecule type" value="Genomic_DNA"/>
</dbReference>
<dbReference type="Gene3D" id="1.20.810.10">
    <property type="entry name" value="Cytochrome Bc1 Complex, Chain C"/>
    <property type="match status" value="1"/>
</dbReference>
<evidence type="ECO:0000256" key="19">
    <source>
        <dbReference type="ARBA" id="ARBA00063033"/>
    </source>
</evidence>
<dbReference type="GO" id="GO:0008121">
    <property type="term" value="F:quinol-cytochrome-c reductase activity"/>
    <property type="evidence" value="ECO:0007669"/>
    <property type="project" value="UniProtKB-EC"/>
</dbReference>
<comment type="subunit">
    <text evidence="19">The cytochrome bc1 complex is composed of a cytochrome b (QcrB), the Rieske iron-sulfur protein (QcrA) and a diheme cytochrome c (QcrC) subunit.</text>
</comment>
<dbReference type="STRING" id="354243.BST28_13015"/>
<evidence type="ECO:0000256" key="2">
    <source>
        <dbReference type="ARBA" id="ARBA00004651"/>
    </source>
</evidence>
<evidence type="ECO:0000313" key="27">
    <source>
        <dbReference type="Proteomes" id="UP000092668"/>
    </source>
</evidence>
<keyword evidence="13 22" id="KW-1133">Transmembrane helix</keyword>
<dbReference type="Proteomes" id="UP000192713">
    <property type="component" value="Unassembled WGS sequence"/>
</dbReference>
<dbReference type="EC" id="7.1.1.8" evidence="3"/>
<evidence type="ECO:0000256" key="21">
    <source>
        <dbReference type="SAM" id="MobiDB-lite"/>
    </source>
</evidence>
<feature type="transmembrane region" description="Helical" evidence="22">
    <location>
        <begin position="45"/>
        <end position="64"/>
    </location>
</feature>
<dbReference type="PANTHER" id="PTHR19271:SF16">
    <property type="entry name" value="CYTOCHROME B"/>
    <property type="match status" value="1"/>
</dbReference>
<evidence type="ECO:0000313" key="29">
    <source>
        <dbReference type="Proteomes" id="UP000466523"/>
    </source>
</evidence>
<dbReference type="InterPro" id="IPR027387">
    <property type="entry name" value="Cytb/b6-like_sf"/>
</dbReference>
<dbReference type="Proteomes" id="UP000466523">
    <property type="component" value="Unassembled WGS sequence"/>
</dbReference>
<dbReference type="PANTHER" id="PTHR19271">
    <property type="entry name" value="CYTOCHROME B"/>
    <property type="match status" value="1"/>
</dbReference>
<feature type="transmembrane region" description="Helical" evidence="22">
    <location>
        <begin position="253"/>
        <end position="279"/>
    </location>
</feature>
<gene>
    <name evidence="25" type="ORF">ACT18_20070</name>
    <name evidence="26" type="ORF">BST28_13015</name>
    <name evidence="24" type="ORF">GWR20_12690</name>
</gene>
<keyword evidence="10" id="KW-0479">Metal-binding</keyword>
<name>A0A1B8SBA4_9MYCO</name>
<evidence type="ECO:0000256" key="11">
    <source>
        <dbReference type="ARBA" id="ARBA00022967"/>
    </source>
</evidence>
<keyword evidence="14" id="KW-0408">Iron</keyword>
<evidence type="ECO:0000256" key="14">
    <source>
        <dbReference type="ARBA" id="ARBA00023004"/>
    </source>
</evidence>
<feature type="transmembrane region" description="Helical" evidence="22">
    <location>
        <begin position="110"/>
        <end position="129"/>
    </location>
</feature>
<evidence type="ECO:0000313" key="26">
    <source>
        <dbReference type="EMBL" id="ORA79000.1"/>
    </source>
</evidence>
<evidence type="ECO:0000256" key="7">
    <source>
        <dbReference type="ARBA" id="ARBA00022617"/>
    </source>
</evidence>
<evidence type="ECO:0000256" key="18">
    <source>
        <dbReference type="ARBA" id="ARBA00058929"/>
    </source>
</evidence>
<comment type="cofactor">
    <cofactor evidence="1">
        <name>heme</name>
        <dbReference type="ChEBI" id="CHEBI:30413"/>
    </cofactor>
</comment>
<dbReference type="GO" id="GO:0016491">
    <property type="term" value="F:oxidoreductase activity"/>
    <property type="evidence" value="ECO:0007669"/>
    <property type="project" value="InterPro"/>
</dbReference>
<evidence type="ECO:0000256" key="20">
    <source>
        <dbReference type="ARBA" id="ARBA00075005"/>
    </source>
</evidence>
<feature type="domain" description="Cytochrome b/b6 N-terminal region profile" evidence="23">
    <location>
        <begin position="12"/>
        <end position="239"/>
    </location>
</feature>
<evidence type="ECO:0000256" key="15">
    <source>
        <dbReference type="ARBA" id="ARBA00023136"/>
    </source>
</evidence>
<dbReference type="GO" id="GO:0022904">
    <property type="term" value="P:respiratory electron transport chain"/>
    <property type="evidence" value="ECO:0007669"/>
    <property type="project" value="InterPro"/>
</dbReference>
<dbReference type="EMBL" id="MVHU01000018">
    <property type="protein sequence ID" value="ORA79000.1"/>
    <property type="molecule type" value="Genomic_DNA"/>
</dbReference>
<evidence type="ECO:0000313" key="25">
    <source>
        <dbReference type="EMBL" id="OBY30010.1"/>
    </source>
</evidence>
<feature type="transmembrane region" description="Helical" evidence="22">
    <location>
        <begin position="370"/>
        <end position="389"/>
    </location>
</feature>
<evidence type="ECO:0000256" key="17">
    <source>
        <dbReference type="ARBA" id="ARBA00029568"/>
    </source>
</evidence>
<feature type="transmembrane region" description="Helical" evidence="22">
    <location>
        <begin position="208"/>
        <end position="232"/>
    </location>
</feature>
<proteinExistence type="predicted"/>
<dbReference type="RefSeq" id="WP_019736763.1">
    <property type="nucleotide sequence ID" value="NZ_JAACYR010000039.1"/>
</dbReference>
<feature type="transmembrane region" description="Helical" evidence="22">
    <location>
        <begin position="141"/>
        <end position="161"/>
    </location>
</feature>
<dbReference type="InterPro" id="IPR016174">
    <property type="entry name" value="Di-haem_cyt_TM"/>
</dbReference>
<evidence type="ECO:0000256" key="8">
    <source>
        <dbReference type="ARBA" id="ARBA00022660"/>
    </source>
</evidence>
<evidence type="ECO:0000256" key="12">
    <source>
        <dbReference type="ARBA" id="ARBA00022982"/>
    </source>
</evidence>
<dbReference type="AlphaFoldDB" id="A0A1B8SBA4"/>
<keyword evidence="6" id="KW-1003">Cell membrane</keyword>
<feature type="compositionally biased region" description="Basic and acidic residues" evidence="21">
    <location>
        <begin position="519"/>
        <end position="541"/>
    </location>
</feature>
<comment type="catalytic activity">
    <reaction evidence="16">
        <text>a quinol + 2 Fe(III)-[cytochrome c](out) = a quinone + 2 Fe(II)-[cytochrome c](out) + 2 H(+)(out)</text>
        <dbReference type="Rhea" id="RHEA:11484"/>
        <dbReference type="Rhea" id="RHEA-COMP:10350"/>
        <dbReference type="Rhea" id="RHEA-COMP:14399"/>
        <dbReference type="ChEBI" id="CHEBI:15378"/>
        <dbReference type="ChEBI" id="CHEBI:24646"/>
        <dbReference type="ChEBI" id="CHEBI:29033"/>
        <dbReference type="ChEBI" id="CHEBI:29034"/>
        <dbReference type="ChEBI" id="CHEBI:132124"/>
        <dbReference type="EC" id="7.1.1.8"/>
    </reaction>
</comment>
<comment type="function">
    <text evidence="18">Cytochrome b subunit of the cytochrome bc1 complex, an essential component of the respiratory electron transport chain required for ATP synthesis. The bc1 complex catalyzes the oxidation of ubiquinol and the reduction of cytochrome c in the respiratory chain. The bc1 complex operates through a Q-cycle mechanism that couples electron transfer to generation of the proton gradient that drives ATP synthesis. The cytochrome b subunit contains two ubiquinol reactive sites: the oxidation (QP) site and the reduction (QN) site.</text>
</comment>
<sequence length="541" mass="59761">MSPAIGDLLARQADDIDTRYHPAAALRRQFNKVFPTHWSFLLGEIALYSFIILLLSGVYLTLFFDPSMAEVVYHGVYQPLNGVQMSRAYESALNISFEVRGGLFVRQLHHWAALMFAASIMVHLARIFFTGAFRRPREANWVIGSLLLILAMFEGYFGYSLPDDLLSGIGLRAALSSITLGMPVIGTWLHWALFGGDFPGTILIPRLYALHILLIPGIILALIGVHLALVWFQKHTQFPGPGRTESNVVGVRVLPVFAIKSGAFFAMITGILGLMGGLLQINAIWNLGPYRPSQVSAGSQPDFYMMWTEGLARLWPAWEFYFLGHTVPGPVGVALIMGAVFILLMIYPFLEKRFTGDYAHHNLLQRPRDAPVRTAIGAMAISFYMVLTLAAMNDIIAWKFHISLNATTWIGRIGMVVLPPLIFFATYRWCIGLQRSDREVLEHGIETGIIKRLPHGAYIELHQPLGPVDEHGHPIPLEYAGAALPKKMNKLGSAGSPGRGSFLTADPASEDAALNEAAHASERRALTALAERQETNGDGQH</sequence>
<keyword evidence="9 22" id="KW-0812">Transmembrane</keyword>
<dbReference type="PATRIC" id="fig|354243.3.peg.4149"/>
<evidence type="ECO:0000256" key="13">
    <source>
        <dbReference type="ARBA" id="ARBA00022989"/>
    </source>
</evidence>
<feature type="transmembrane region" description="Helical" evidence="22">
    <location>
        <begin position="173"/>
        <end position="193"/>
    </location>
</feature>
<reference evidence="24 29" key="3">
    <citation type="submission" date="2020-01" db="EMBL/GenBank/DDBJ databases">
        <authorList>
            <person name="Sanchez-Estrada R."/>
            <person name="Gonzalez-Y-Merchand J.A."/>
            <person name="Rivera-Gutierrez S."/>
        </authorList>
    </citation>
    <scope>NUCLEOTIDE SEQUENCE [LARGE SCALE GENOMIC DNA]</scope>
    <source>
        <strain evidence="24 29">CST 7247</strain>
    </source>
</reference>
<dbReference type="GO" id="GO:0046872">
    <property type="term" value="F:metal ion binding"/>
    <property type="evidence" value="ECO:0007669"/>
    <property type="project" value="UniProtKB-KW"/>
</dbReference>
<evidence type="ECO:0000256" key="3">
    <source>
        <dbReference type="ARBA" id="ARBA00012951"/>
    </source>
</evidence>
<keyword evidence="27" id="KW-1185">Reference proteome</keyword>
<evidence type="ECO:0000256" key="1">
    <source>
        <dbReference type="ARBA" id="ARBA00001971"/>
    </source>
</evidence>
<keyword evidence="12" id="KW-0249">Electron transport</keyword>
<comment type="subcellular location">
    <subcellularLocation>
        <location evidence="2">Cell membrane</location>
        <topology evidence="2">Multi-pass membrane protein</topology>
    </subcellularLocation>
</comment>
<evidence type="ECO:0000256" key="9">
    <source>
        <dbReference type="ARBA" id="ARBA00022692"/>
    </source>
</evidence>
<evidence type="ECO:0000313" key="24">
    <source>
        <dbReference type="EMBL" id="NDJ90000.1"/>
    </source>
</evidence>
<reference evidence="26 28" key="2">
    <citation type="submission" date="2017-02" db="EMBL/GenBank/DDBJ databases">
        <title>The new phylogeny of genus Mycobacterium.</title>
        <authorList>
            <person name="Tortoli E."/>
            <person name="Trovato A."/>
            <person name="Cirillo D.M."/>
        </authorList>
    </citation>
    <scope>NUCLEOTIDE SEQUENCE [LARGE SCALE GENOMIC DNA]</scope>
    <source>
        <strain evidence="26 28">DSM 45093</strain>
    </source>
</reference>
<dbReference type="OrthoDB" id="9804503at2"/>
<evidence type="ECO:0000259" key="23">
    <source>
        <dbReference type="PROSITE" id="PS51002"/>
    </source>
</evidence>
<comment type="caution">
    <text evidence="25">The sequence shown here is derived from an EMBL/GenBank/DDBJ whole genome shotgun (WGS) entry which is preliminary data.</text>
</comment>
<keyword evidence="11" id="KW-1278">Translocase</keyword>
<reference evidence="25 27" key="1">
    <citation type="submission" date="2015-06" db="EMBL/GenBank/DDBJ databases">
        <title>Genome sequence of Mycobacterium kumamotonense strain Roo.</title>
        <authorList>
            <person name="Greninger A.L."/>
            <person name="Cunningham G."/>
            <person name="Miller S."/>
        </authorList>
    </citation>
    <scope>NUCLEOTIDE SEQUENCE [LARGE SCALE GENOMIC DNA]</scope>
    <source>
        <strain evidence="25 27">Roo</strain>
    </source>
</reference>
<evidence type="ECO:0000256" key="5">
    <source>
        <dbReference type="ARBA" id="ARBA00022448"/>
    </source>
</evidence>
<dbReference type="FunFam" id="1.20.810.10:FF:000007">
    <property type="entry name" value="Ubiquinol-cytochrome C reductase B subunit"/>
    <property type="match status" value="1"/>
</dbReference>
<feature type="transmembrane region" description="Helical" evidence="22">
    <location>
        <begin position="409"/>
        <end position="430"/>
    </location>
</feature>